<feature type="transmembrane region" description="Helical" evidence="2">
    <location>
        <begin position="270"/>
        <end position="291"/>
    </location>
</feature>
<keyword evidence="2" id="KW-1133">Transmembrane helix</keyword>
<organism evidence="3 4">
    <name type="scientific">Sphingomonas kyeonggiensis</name>
    <dbReference type="NCBI Taxonomy" id="1268553"/>
    <lineage>
        <taxon>Bacteria</taxon>
        <taxon>Pseudomonadati</taxon>
        <taxon>Pseudomonadota</taxon>
        <taxon>Alphaproteobacteria</taxon>
        <taxon>Sphingomonadales</taxon>
        <taxon>Sphingomonadaceae</taxon>
        <taxon>Sphingomonas</taxon>
    </lineage>
</organism>
<reference evidence="3 4" key="1">
    <citation type="submission" date="2020-08" db="EMBL/GenBank/DDBJ databases">
        <title>Genomic Encyclopedia of Type Strains, Phase IV (KMG-IV): sequencing the most valuable type-strain genomes for metagenomic binning, comparative biology and taxonomic classification.</title>
        <authorList>
            <person name="Goeker M."/>
        </authorList>
    </citation>
    <scope>NUCLEOTIDE SEQUENCE [LARGE SCALE GENOMIC DNA]</scope>
    <source>
        <strain evidence="3 4">DSM 101806</strain>
    </source>
</reference>
<feature type="transmembrane region" description="Helical" evidence="2">
    <location>
        <begin position="240"/>
        <end position="258"/>
    </location>
</feature>
<evidence type="ECO:0000313" key="4">
    <source>
        <dbReference type="Proteomes" id="UP000557392"/>
    </source>
</evidence>
<keyword evidence="2" id="KW-0472">Membrane</keyword>
<gene>
    <name evidence="3" type="ORF">GGR46_003152</name>
</gene>
<evidence type="ECO:0000256" key="1">
    <source>
        <dbReference type="SAM" id="Coils"/>
    </source>
</evidence>
<evidence type="ECO:0008006" key="5">
    <source>
        <dbReference type="Google" id="ProtNLM"/>
    </source>
</evidence>
<keyword evidence="4" id="KW-1185">Reference proteome</keyword>
<evidence type="ECO:0000313" key="3">
    <source>
        <dbReference type="EMBL" id="MBB4099580.1"/>
    </source>
</evidence>
<feature type="transmembrane region" description="Helical" evidence="2">
    <location>
        <begin position="105"/>
        <end position="128"/>
    </location>
</feature>
<protein>
    <recommendedName>
        <fullName evidence="5">DUF3667 domain-containing protein</fullName>
    </recommendedName>
</protein>
<dbReference type="AlphaFoldDB" id="A0A7W6JU85"/>
<dbReference type="EMBL" id="JACIEH010000003">
    <property type="protein sequence ID" value="MBB4099580.1"/>
    <property type="molecule type" value="Genomic_DNA"/>
</dbReference>
<proteinExistence type="predicted"/>
<feature type="transmembrane region" description="Helical" evidence="2">
    <location>
        <begin position="326"/>
        <end position="353"/>
    </location>
</feature>
<feature type="coiled-coil region" evidence="1">
    <location>
        <begin position="149"/>
        <end position="192"/>
    </location>
</feature>
<keyword evidence="1" id="KW-0175">Coiled coil</keyword>
<accession>A0A7W6JU85</accession>
<dbReference type="RefSeq" id="WP_183998965.1">
    <property type="nucleotide sequence ID" value="NZ_JACIEH010000003.1"/>
</dbReference>
<dbReference type="InterPro" id="IPR022134">
    <property type="entry name" value="DUF3667"/>
</dbReference>
<comment type="caution">
    <text evidence="3">The sequence shown here is derived from an EMBL/GenBank/DDBJ whole genome shotgun (WGS) entry which is preliminary data.</text>
</comment>
<dbReference type="Pfam" id="PF12412">
    <property type="entry name" value="DUF3667"/>
    <property type="match status" value="1"/>
</dbReference>
<sequence length="354" mass="38858">MSGEIEAAGELATGALLGRAVEPGAGEGHGGGHGLCLNCGTALIGPHCHNCGQSGHVHRSLHAIGHDILHGVFHFEGKLWNTLPMLAWRPGELTKRYIAGERARFVSPMAIFLFSVFAMFAVFSWVGIAAPSQLSSGNLKPVAAIDFARKDAQDDLNKAQKKLAKATDEDDKAKYREDIADAQQQIAGLDKAGKALEGGPIDVSTTEAHTGWHALDHGIEKWQKNPALMMYKLQSASYKFSWLLIPLSLPFLWALFFWKRQYKLYDHTIFITYSIAFMSLFYIVIAVAAAIGLGGGPLGMVAVLVPFVHITRQLKQAYDIGWFSAFMRAWVLTFFIVWILVLFLLILVALGMFG</sequence>
<evidence type="ECO:0000256" key="2">
    <source>
        <dbReference type="SAM" id="Phobius"/>
    </source>
</evidence>
<dbReference type="Proteomes" id="UP000557392">
    <property type="component" value="Unassembled WGS sequence"/>
</dbReference>
<name>A0A7W6JU85_9SPHN</name>
<keyword evidence="2" id="KW-0812">Transmembrane</keyword>